<keyword evidence="1 3" id="KW-0378">Hydrolase</keyword>
<dbReference type="SUPFAM" id="SSF55811">
    <property type="entry name" value="Nudix"/>
    <property type="match status" value="1"/>
</dbReference>
<evidence type="ECO:0000313" key="4">
    <source>
        <dbReference type="Proteomes" id="UP000646659"/>
    </source>
</evidence>
<dbReference type="RefSeq" id="WP_192962299.1">
    <property type="nucleotide sequence ID" value="NZ_QKOF01000006.1"/>
</dbReference>
<dbReference type="EMBL" id="QKOF01000006">
    <property type="protein sequence ID" value="MBE2900102.1"/>
    <property type="molecule type" value="Genomic_DNA"/>
</dbReference>
<dbReference type="InterPro" id="IPR015797">
    <property type="entry name" value="NUDIX_hydrolase-like_dom_sf"/>
</dbReference>
<evidence type="ECO:0000313" key="3">
    <source>
        <dbReference type="EMBL" id="MBE2900102.1"/>
    </source>
</evidence>
<dbReference type="OrthoDB" id="40462at2157"/>
<dbReference type="PANTHER" id="PTHR43736:SF1">
    <property type="entry name" value="DIHYDRONEOPTERIN TRIPHOSPHATE DIPHOSPHATASE"/>
    <property type="match status" value="1"/>
</dbReference>
<accession>A0A842YKQ2</accession>
<dbReference type="PANTHER" id="PTHR43736">
    <property type="entry name" value="ADP-RIBOSE PYROPHOSPHATASE"/>
    <property type="match status" value="1"/>
</dbReference>
<dbReference type="AlphaFoldDB" id="A0A842YKQ2"/>
<dbReference type="Gene3D" id="3.90.79.10">
    <property type="entry name" value="Nucleoside Triphosphate Pyrophosphohydrolase"/>
    <property type="match status" value="1"/>
</dbReference>
<dbReference type="InterPro" id="IPR020084">
    <property type="entry name" value="NUDIX_hydrolase_CS"/>
</dbReference>
<dbReference type="PRINTS" id="PR00502">
    <property type="entry name" value="NUDIXFAMILY"/>
</dbReference>
<sequence length="139" mass="15326">MKAPMLTVDVIIRLSGDRIILIRRGRPPYRGSWAIPGGFVEYGETVEDAAAREALEETGLEVEIEDLLGVYSDPGRDPRGHTVSVCFTARPVSGEAEAGSDAADVGIFQIDDINDLELAFDHKKILDDFRRHVVENRSC</sequence>
<name>A0A842YKQ2_METTF</name>
<evidence type="ECO:0000259" key="2">
    <source>
        <dbReference type="PROSITE" id="PS51462"/>
    </source>
</evidence>
<dbReference type="PROSITE" id="PS51462">
    <property type="entry name" value="NUDIX"/>
    <property type="match status" value="1"/>
</dbReference>
<dbReference type="GO" id="GO:0016787">
    <property type="term" value="F:hydrolase activity"/>
    <property type="evidence" value="ECO:0007669"/>
    <property type="project" value="UniProtKB-KW"/>
</dbReference>
<organism evidence="3 4">
    <name type="scientific">Methanothermobacter thermautotrophicus</name>
    <name type="common">Methanobacterium thermoformicicum</name>
    <dbReference type="NCBI Taxonomy" id="145262"/>
    <lineage>
        <taxon>Archaea</taxon>
        <taxon>Methanobacteriati</taxon>
        <taxon>Methanobacteriota</taxon>
        <taxon>Methanomada group</taxon>
        <taxon>Methanobacteria</taxon>
        <taxon>Methanobacteriales</taxon>
        <taxon>Methanobacteriaceae</taxon>
        <taxon>Methanothermobacter</taxon>
    </lineage>
</organism>
<dbReference type="CDD" id="cd18873">
    <property type="entry name" value="NUDIX_NadM_like"/>
    <property type="match status" value="1"/>
</dbReference>
<dbReference type="Proteomes" id="UP000646659">
    <property type="component" value="Unassembled WGS sequence"/>
</dbReference>
<dbReference type="Pfam" id="PF00293">
    <property type="entry name" value="NUDIX"/>
    <property type="match status" value="1"/>
</dbReference>
<dbReference type="PROSITE" id="PS00893">
    <property type="entry name" value="NUDIX_BOX"/>
    <property type="match status" value="1"/>
</dbReference>
<reference evidence="3" key="1">
    <citation type="submission" date="2018-06" db="EMBL/GenBank/DDBJ databases">
        <title>Draft genome sequence of Methanothermobacter thermautotrophicus Strain WHS, a thermophilic, hydrogenotrophic methanogen isolated from Washburn Hot Springs in Yellowstone National Park, USA.</title>
        <authorList>
            <person name="Mckay L.J."/>
            <person name="Klingelsmith K."/>
            <person name="Inskeep W.P."/>
            <person name="Fields M.W."/>
        </authorList>
    </citation>
    <scope>NUCLEOTIDE SEQUENCE</scope>
    <source>
        <strain evidence="3">WHS</strain>
    </source>
</reference>
<feature type="domain" description="Nudix hydrolase" evidence="2">
    <location>
        <begin position="3"/>
        <end position="130"/>
    </location>
</feature>
<dbReference type="InterPro" id="IPR020476">
    <property type="entry name" value="Nudix_hydrolase"/>
</dbReference>
<gene>
    <name evidence="3" type="ORF">DNK57_04630</name>
</gene>
<protein>
    <submittedName>
        <fullName evidence="3">NUDIX hydrolase</fullName>
    </submittedName>
</protein>
<evidence type="ECO:0000256" key="1">
    <source>
        <dbReference type="ARBA" id="ARBA00022801"/>
    </source>
</evidence>
<proteinExistence type="predicted"/>
<comment type="caution">
    <text evidence="3">The sequence shown here is derived from an EMBL/GenBank/DDBJ whole genome shotgun (WGS) entry which is preliminary data.</text>
</comment>
<dbReference type="InterPro" id="IPR000086">
    <property type="entry name" value="NUDIX_hydrolase_dom"/>
</dbReference>